<sequence>MDENGAGGGGGGLRETALSFTGIVSIITFCCCSTMSCVALCIKLASWMFGHRGRRQRVPLLPHEQQNDGEAEEQLYYPHQQPVIILDTNPAEQRSGCTLRASEIELRQVPFGNLEAQRETKNSDVNDDDVGFRTGAQADPNKIQKQQHLKGSASRMERDTTTGTSIMTRAGTPSTNGEQEDSCDFGEEADQEEEEEEEEEEEKERQTETDNERGGNTTR</sequence>
<feature type="compositionally biased region" description="Acidic residues" evidence="1">
    <location>
        <begin position="178"/>
        <end position="202"/>
    </location>
</feature>
<keyword evidence="4" id="KW-1185">Reference proteome</keyword>
<dbReference type="InParanoid" id="D7FQF6"/>
<accession>D7FQF6</accession>
<evidence type="ECO:0000256" key="1">
    <source>
        <dbReference type="SAM" id="MobiDB-lite"/>
    </source>
</evidence>
<dbReference type="OrthoDB" id="10356320at2759"/>
<keyword evidence="2" id="KW-0812">Transmembrane</keyword>
<evidence type="ECO:0000256" key="2">
    <source>
        <dbReference type="SAM" id="Phobius"/>
    </source>
</evidence>
<evidence type="ECO:0000313" key="4">
    <source>
        <dbReference type="Proteomes" id="UP000002630"/>
    </source>
</evidence>
<feature type="compositionally biased region" description="Polar residues" evidence="1">
    <location>
        <begin position="161"/>
        <end position="177"/>
    </location>
</feature>
<dbReference type="AlphaFoldDB" id="D7FQF6"/>
<feature type="transmembrane region" description="Helical" evidence="2">
    <location>
        <begin position="20"/>
        <end position="45"/>
    </location>
</feature>
<gene>
    <name evidence="3" type="ORF">Esi_0002_0328</name>
</gene>
<dbReference type="EMBL" id="FN649727">
    <property type="protein sequence ID" value="CBJ48488.1"/>
    <property type="molecule type" value="Genomic_DNA"/>
</dbReference>
<dbReference type="Proteomes" id="UP000002630">
    <property type="component" value="Linkage Group LG02"/>
</dbReference>
<keyword evidence="2" id="KW-1133">Transmembrane helix</keyword>
<name>D7FQF6_ECTSI</name>
<dbReference type="EMBL" id="FN648375">
    <property type="protein sequence ID" value="CBJ48488.1"/>
    <property type="molecule type" value="Genomic_DNA"/>
</dbReference>
<evidence type="ECO:0000313" key="3">
    <source>
        <dbReference type="EMBL" id="CBJ48488.1"/>
    </source>
</evidence>
<proteinExistence type="predicted"/>
<protein>
    <submittedName>
        <fullName evidence="3">Uncharacterized protein</fullName>
    </submittedName>
</protein>
<organism evidence="3 4">
    <name type="scientific">Ectocarpus siliculosus</name>
    <name type="common">Brown alga</name>
    <name type="synonym">Conferva siliculosa</name>
    <dbReference type="NCBI Taxonomy" id="2880"/>
    <lineage>
        <taxon>Eukaryota</taxon>
        <taxon>Sar</taxon>
        <taxon>Stramenopiles</taxon>
        <taxon>Ochrophyta</taxon>
        <taxon>PX clade</taxon>
        <taxon>Phaeophyceae</taxon>
        <taxon>Ectocarpales</taxon>
        <taxon>Ectocarpaceae</taxon>
        <taxon>Ectocarpus</taxon>
    </lineage>
</organism>
<feature type="region of interest" description="Disordered" evidence="1">
    <location>
        <begin position="112"/>
        <end position="219"/>
    </location>
</feature>
<reference evidence="3 4" key="1">
    <citation type="journal article" date="2010" name="Nature">
        <title>The Ectocarpus genome and the independent evolution of multicellularity in brown algae.</title>
        <authorList>
            <person name="Cock J.M."/>
            <person name="Sterck L."/>
            <person name="Rouze P."/>
            <person name="Scornet D."/>
            <person name="Allen A.E."/>
            <person name="Amoutzias G."/>
            <person name="Anthouard V."/>
            <person name="Artiguenave F."/>
            <person name="Aury J.M."/>
            <person name="Badger J.H."/>
            <person name="Beszteri B."/>
            <person name="Billiau K."/>
            <person name="Bonnet E."/>
            <person name="Bothwell J.H."/>
            <person name="Bowler C."/>
            <person name="Boyen C."/>
            <person name="Brownlee C."/>
            <person name="Carrano C.J."/>
            <person name="Charrier B."/>
            <person name="Cho G.Y."/>
            <person name="Coelho S.M."/>
            <person name="Collen J."/>
            <person name="Corre E."/>
            <person name="Da Silva C."/>
            <person name="Delage L."/>
            <person name="Delaroque N."/>
            <person name="Dittami S.M."/>
            <person name="Doulbeau S."/>
            <person name="Elias M."/>
            <person name="Farnham G."/>
            <person name="Gachon C.M."/>
            <person name="Gschloessl B."/>
            <person name="Heesch S."/>
            <person name="Jabbari K."/>
            <person name="Jubin C."/>
            <person name="Kawai H."/>
            <person name="Kimura K."/>
            <person name="Kloareg B."/>
            <person name="Kupper F.C."/>
            <person name="Lang D."/>
            <person name="Le Bail A."/>
            <person name="Leblanc C."/>
            <person name="Lerouge P."/>
            <person name="Lohr M."/>
            <person name="Lopez P.J."/>
            <person name="Martens C."/>
            <person name="Maumus F."/>
            <person name="Michel G."/>
            <person name="Miranda-Saavedra D."/>
            <person name="Morales J."/>
            <person name="Moreau H."/>
            <person name="Motomura T."/>
            <person name="Nagasato C."/>
            <person name="Napoli C.A."/>
            <person name="Nelson D.R."/>
            <person name="Nyvall-Collen P."/>
            <person name="Peters A.F."/>
            <person name="Pommier C."/>
            <person name="Potin P."/>
            <person name="Poulain J."/>
            <person name="Quesneville H."/>
            <person name="Read B."/>
            <person name="Rensing S.A."/>
            <person name="Ritter A."/>
            <person name="Rousvoal S."/>
            <person name="Samanta M."/>
            <person name="Samson G."/>
            <person name="Schroeder D.C."/>
            <person name="Segurens B."/>
            <person name="Strittmatter M."/>
            <person name="Tonon T."/>
            <person name="Tregear J.W."/>
            <person name="Valentin K."/>
            <person name="von Dassow P."/>
            <person name="Yamagishi T."/>
            <person name="Van de Peer Y."/>
            <person name="Wincker P."/>
        </authorList>
    </citation>
    <scope>NUCLEOTIDE SEQUENCE [LARGE SCALE GENOMIC DNA]</scope>
    <source>
        <strain evidence="4">Ec32 / CCAP1310/4</strain>
    </source>
</reference>
<feature type="compositionally biased region" description="Basic and acidic residues" evidence="1">
    <location>
        <begin position="203"/>
        <end position="213"/>
    </location>
</feature>
<keyword evidence="2" id="KW-0472">Membrane</keyword>